<dbReference type="EMBL" id="CAXAMN010023306">
    <property type="protein sequence ID" value="CAK9076611.1"/>
    <property type="molecule type" value="Genomic_DNA"/>
</dbReference>
<feature type="region of interest" description="Disordered" evidence="6">
    <location>
        <begin position="42"/>
        <end position="64"/>
    </location>
</feature>
<feature type="transmembrane region" description="Helical" evidence="7">
    <location>
        <begin position="805"/>
        <end position="829"/>
    </location>
</feature>
<keyword evidence="2 7" id="KW-0812">Transmembrane</keyword>
<feature type="region of interest" description="Disordered" evidence="6">
    <location>
        <begin position="211"/>
        <end position="241"/>
    </location>
</feature>
<evidence type="ECO:0000313" key="10">
    <source>
        <dbReference type="Proteomes" id="UP001642484"/>
    </source>
</evidence>
<evidence type="ECO:0000256" key="1">
    <source>
        <dbReference type="ARBA" id="ARBA00004141"/>
    </source>
</evidence>
<reference evidence="9 10" key="1">
    <citation type="submission" date="2024-02" db="EMBL/GenBank/DDBJ databases">
        <authorList>
            <person name="Chen Y."/>
            <person name="Shah S."/>
            <person name="Dougan E. K."/>
            <person name="Thang M."/>
            <person name="Chan C."/>
        </authorList>
    </citation>
    <scope>NUCLEOTIDE SEQUENCE [LARGE SCALE GENOMIC DNA]</scope>
</reference>
<proteinExistence type="predicted"/>
<gene>
    <name evidence="9" type="ORF">CCMP2556_LOCUS37760</name>
</gene>
<dbReference type="InterPro" id="IPR023298">
    <property type="entry name" value="ATPase_P-typ_TM_dom_sf"/>
</dbReference>
<feature type="transmembrane region" description="Helical" evidence="7">
    <location>
        <begin position="612"/>
        <end position="630"/>
    </location>
</feature>
<protein>
    <recommendedName>
        <fullName evidence="8">Amino acid transporter transmembrane domain-containing protein</fullName>
    </recommendedName>
</protein>
<feature type="transmembrane region" description="Helical" evidence="7">
    <location>
        <begin position="836"/>
        <end position="855"/>
    </location>
</feature>
<comment type="caution">
    <text evidence="9">The sequence shown here is derived from an EMBL/GenBank/DDBJ whole genome shotgun (WGS) entry which is preliminary data.</text>
</comment>
<keyword evidence="5" id="KW-0175">Coiled coil</keyword>
<feature type="transmembrane region" description="Helical" evidence="7">
    <location>
        <begin position="682"/>
        <end position="706"/>
    </location>
</feature>
<keyword evidence="3 7" id="KW-1133">Transmembrane helix</keyword>
<evidence type="ECO:0000256" key="4">
    <source>
        <dbReference type="ARBA" id="ARBA00023136"/>
    </source>
</evidence>
<evidence type="ECO:0000256" key="7">
    <source>
        <dbReference type="SAM" id="Phobius"/>
    </source>
</evidence>
<dbReference type="Proteomes" id="UP001642484">
    <property type="component" value="Unassembled WGS sequence"/>
</dbReference>
<feature type="region of interest" description="Disordered" evidence="6">
    <location>
        <begin position="392"/>
        <end position="417"/>
    </location>
</feature>
<feature type="transmembrane region" description="Helical" evidence="7">
    <location>
        <begin position="779"/>
        <end position="799"/>
    </location>
</feature>
<feature type="transmembrane region" description="Helical" evidence="7">
    <location>
        <begin position="740"/>
        <end position="767"/>
    </location>
</feature>
<evidence type="ECO:0000256" key="2">
    <source>
        <dbReference type="ARBA" id="ARBA00022692"/>
    </source>
</evidence>
<feature type="transmembrane region" description="Helical" evidence="7">
    <location>
        <begin position="650"/>
        <end position="670"/>
    </location>
</feature>
<dbReference type="SUPFAM" id="SSF81665">
    <property type="entry name" value="Calcium ATPase, transmembrane domain M"/>
    <property type="match status" value="1"/>
</dbReference>
<dbReference type="Gene3D" id="1.20.1740.10">
    <property type="entry name" value="Amino acid/polyamine transporter I"/>
    <property type="match status" value="1"/>
</dbReference>
<evidence type="ECO:0000256" key="5">
    <source>
        <dbReference type="SAM" id="Coils"/>
    </source>
</evidence>
<dbReference type="PANTHER" id="PTHR22950:SF349">
    <property type="entry name" value="AMINO ACID TRANSPORTER TRANSMEMBRANE DOMAIN-CONTAINING PROTEIN"/>
    <property type="match status" value="1"/>
</dbReference>
<evidence type="ECO:0000313" key="9">
    <source>
        <dbReference type="EMBL" id="CAK9076611.1"/>
    </source>
</evidence>
<sequence>MAAVLELQQQLQDHGQQLAQLSRQLQNMESLLRSHEEPFTSLKTPRLIGSPPAVSPTERHRAPSCSTEVEIAQARWEALVNMIELEEQARARDVAELRKLLEQASRTQRSNLDENAMCFEASLAKLRSEWEGAFNQIKDKLTKQEEAIKDLASRPSSKEFDDLKAKSDLFATAMDAMSSKLEHGLDTMEVLKGPLLTSVAVPAAAEGNRLSQSLAHAKSQDALGESAQHRRTNSSSPISRNAYARLSPGKSHTISVMPDARTPVLPQKVPSLVTPLVPGLGLGRLAREGTTGSLPDTKETDAGASADHGCCQVVASNDEGVENLQMKVCEILAGLVAVIQPRAFKSSLGFSGLARCLFLGEVPALNSEELLAEKLRVSNRRLPPVHPEVIGREDISREHSFGGDEEEDDLSPDVVPSERSLPRLTHVRRQLHKHEEPTEIAVDSDDGEESTLVAHANHKDTEERPKITVWAASSNLVTCMVGASVLSLPRMVANNGWALGPGMVLLAGFVSYQACTMVDQAMDHLADTYGQHPRNIGDVVQECFGQRGRRAVLFLTCVFQISKCGVYFVVIGANLNYALDGMTQRQWALTGALLCMRLMFVQDITVISRWSFIGVIASVVYLLTISAGGVEAAALNPTPSKTWPNTYTNLLADFAVMVYAYSPCDVLPVLKHDMKEPRSLHLALRFSFFTVVFLYVSLGSVAYLGWGNQVAGNVLLSMCDPPGCPGNLPAKVDAPGKKWMLGYCLAGAVVSNLMVTAPVVLYCVFRVLEAEHTLLTQPWVNRTLRVTTVTIAVLIALFLPHFTEILAVISTGLLTLLQIFVPVAVTLALRGLGFRELLLCFLGVGMLTAGMFSALKNLYTAIVEG</sequence>
<name>A0ABP0PLZ9_9DINO</name>
<dbReference type="Pfam" id="PF01490">
    <property type="entry name" value="Aa_trans"/>
    <property type="match status" value="1"/>
</dbReference>
<feature type="compositionally biased region" description="Basic and acidic residues" evidence="6">
    <location>
        <begin position="392"/>
        <end position="402"/>
    </location>
</feature>
<evidence type="ECO:0000259" key="8">
    <source>
        <dbReference type="Pfam" id="PF01490"/>
    </source>
</evidence>
<organism evidence="9 10">
    <name type="scientific">Durusdinium trenchii</name>
    <dbReference type="NCBI Taxonomy" id="1381693"/>
    <lineage>
        <taxon>Eukaryota</taxon>
        <taxon>Sar</taxon>
        <taxon>Alveolata</taxon>
        <taxon>Dinophyceae</taxon>
        <taxon>Suessiales</taxon>
        <taxon>Symbiodiniaceae</taxon>
        <taxon>Durusdinium</taxon>
    </lineage>
</organism>
<evidence type="ECO:0000256" key="3">
    <source>
        <dbReference type="ARBA" id="ARBA00022989"/>
    </source>
</evidence>
<comment type="subcellular location">
    <subcellularLocation>
        <location evidence="1">Membrane</location>
        <topology evidence="1">Multi-pass membrane protein</topology>
    </subcellularLocation>
</comment>
<feature type="transmembrane region" description="Helical" evidence="7">
    <location>
        <begin position="551"/>
        <end position="572"/>
    </location>
</feature>
<accession>A0ABP0PLZ9</accession>
<keyword evidence="4 7" id="KW-0472">Membrane</keyword>
<keyword evidence="10" id="KW-1185">Reference proteome</keyword>
<feature type="domain" description="Amino acid transporter transmembrane" evidence="8">
    <location>
        <begin position="466"/>
        <end position="834"/>
    </location>
</feature>
<feature type="coiled-coil region" evidence="5">
    <location>
        <begin position="4"/>
        <end position="31"/>
    </location>
</feature>
<dbReference type="PANTHER" id="PTHR22950">
    <property type="entry name" value="AMINO ACID TRANSPORTER"/>
    <property type="match status" value="1"/>
</dbReference>
<dbReference type="InterPro" id="IPR013057">
    <property type="entry name" value="AA_transpt_TM"/>
</dbReference>
<evidence type="ECO:0000256" key="6">
    <source>
        <dbReference type="SAM" id="MobiDB-lite"/>
    </source>
</evidence>